<protein>
    <submittedName>
        <fullName evidence="1">Uncharacterized protein</fullName>
    </submittedName>
</protein>
<sequence>MGGALSVAGVLGATYAALTVTNPVLLVLTESIDGEFDDINVILRGLVTVVFNKIFAPGLWPWSLALAAVQVALGLDMLPSMDVPHAEHVAFGIRVVERLVEEAVDGPVETWVWESEGDAEGGGGGGGGDAPMDLSDTTEAAEGSCAVRGPDTKVLEDEAIAAKPDRLRGRSEGAYEFECRVLISAEAQSSGLVMAECVETLRRDPLPAVEGLRRC</sequence>
<evidence type="ECO:0000313" key="1">
    <source>
        <dbReference type="EMBL" id="GBG24144.1"/>
    </source>
</evidence>
<keyword evidence="2" id="KW-1185">Reference proteome</keyword>
<organism evidence="1 2">
    <name type="scientific">Hondaea fermentalgiana</name>
    <dbReference type="NCBI Taxonomy" id="2315210"/>
    <lineage>
        <taxon>Eukaryota</taxon>
        <taxon>Sar</taxon>
        <taxon>Stramenopiles</taxon>
        <taxon>Bigyra</taxon>
        <taxon>Labyrinthulomycetes</taxon>
        <taxon>Thraustochytrida</taxon>
        <taxon>Thraustochytriidae</taxon>
        <taxon>Hondaea</taxon>
    </lineage>
</organism>
<accession>A0A2R5G908</accession>
<comment type="caution">
    <text evidence="1">The sequence shown here is derived from an EMBL/GenBank/DDBJ whole genome shotgun (WGS) entry which is preliminary data.</text>
</comment>
<dbReference type="AlphaFoldDB" id="A0A2R5G908"/>
<evidence type="ECO:0000313" key="2">
    <source>
        <dbReference type="Proteomes" id="UP000241890"/>
    </source>
</evidence>
<reference evidence="1 2" key="1">
    <citation type="submission" date="2017-12" db="EMBL/GenBank/DDBJ databases">
        <title>Sequencing, de novo assembly and annotation of complete genome of a new Thraustochytrid species, strain FCC1311.</title>
        <authorList>
            <person name="Sedici K."/>
            <person name="Godart F."/>
            <person name="Aiese Cigliano R."/>
            <person name="Sanseverino W."/>
            <person name="Barakat M."/>
            <person name="Ortet P."/>
            <person name="Marechal E."/>
            <person name="Cagnac O."/>
            <person name="Amato A."/>
        </authorList>
    </citation>
    <scope>NUCLEOTIDE SEQUENCE [LARGE SCALE GENOMIC DNA]</scope>
</reference>
<proteinExistence type="predicted"/>
<name>A0A2R5G908_9STRA</name>
<dbReference type="EMBL" id="BEYU01000004">
    <property type="protein sequence ID" value="GBG24144.1"/>
    <property type="molecule type" value="Genomic_DNA"/>
</dbReference>
<dbReference type="Proteomes" id="UP000241890">
    <property type="component" value="Unassembled WGS sequence"/>
</dbReference>
<gene>
    <name evidence="1" type="ORF">FCC1311_003622</name>
</gene>
<dbReference type="InParanoid" id="A0A2R5G908"/>